<dbReference type="Gene3D" id="1.20.1250.20">
    <property type="entry name" value="MFS general substrate transporter like domains"/>
    <property type="match status" value="1"/>
</dbReference>
<dbReference type="AlphaFoldDB" id="A0A1T5FSM7"/>
<evidence type="ECO:0000313" key="9">
    <source>
        <dbReference type="EMBL" id="SKB99127.1"/>
    </source>
</evidence>
<evidence type="ECO:0000256" key="5">
    <source>
        <dbReference type="ARBA" id="ARBA00022989"/>
    </source>
</evidence>
<proteinExistence type="predicted"/>
<dbReference type="PANTHER" id="PTHR42718">
    <property type="entry name" value="MAJOR FACILITATOR SUPERFAMILY MULTIDRUG TRANSPORTER MFSC"/>
    <property type="match status" value="1"/>
</dbReference>
<dbReference type="Pfam" id="PF07690">
    <property type="entry name" value="MFS_1"/>
    <property type="match status" value="1"/>
</dbReference>
<name>A0A1T5FSM7_9SPHN</name>
<accession>A0A1T5FSM7</accession>
<dbReference type="STRING" id="439228.SAMN06295920_110179"/>
<dbReference type="EMBL" id="FUYM01000010">
    <property type="protein sequence ID" value="SKB99127.1"/>
    <property type="molecule type" value="Genomic_DNA"/>
</dbReference>
<feature type="transmembrane region" description="Helical" evidence="7">
    <location>
        <begin position="20"/>
        <end position="43"/>
    </location>
</feature>
<keyword evidence="10" id="KW-1185">Reference proteome</keyword>
<feature type="transmembrane region" description="Helical" evidence="7">
    <location>
        <begin position="438"/>
        <end position="460"/>
    </location>
</feature>
<dbReference type="Proteomes" id="UP000189818">
    <property type="component" value="Unassembled WGS sequence"/>
</dbReference>
<evidence type="ECO:0000256" key="6">
    <source>
        <dbReference type="ARBA" id="ARBA00023136"/>
    </source>
</evidence>
<feature type="transmembrane region" description="Helical" evidence="7">
    <location>
        <begin position="86"/>
        <end position="106"/>
    </location>
</feature>
<keyword evidence="4 7" id="KW-0812">Transmembrane</keyword>
<keyword evidence="5 7" id="KW-1133">Transmembrane helix</keyword>
<organism evidence="9 10">
    <name type="scientific">Rhizorhabdus histidinilytica</name>
    <dbReference type="NCBI Taxonomy" id="439228"/>
    <lineage>
        <taxon>Bacteria</taxon>
        <taxon>Pseudomonadati</taxon>
        <taxon>Pseudomonadota</taxon>
        <taxon>Alphaproteobacteria</taxon>
        <taxon>Sphingomonadales</taxon>
        <taxon>Sphingomonadaceae</taxon>
        <taxon>Rhizorhabdus</taxon>
    </lineage>
</organism>
<feature type="transmembrane region" description="Helical" evidence="7">
    <location>
        <begin position="206"/>
        <end position="225"/>
    </location>
</feature>
<dbReference type="InterPro" id="IPR020846">
    <property type="entry name" value="MFS_dom"/>
</dbReference>
<keyword evidence="2" id="KW-0813">Transport</keyword>
<feature type="transmembrane region" description="Helical" evidence="7">
    <location>
        <begin position="407"/>
        <end position="426"/>
    </location>
</feature>
<dbReference type="RefSeq" id="WP_079649974.1">
    <property type="nucleotide sequence ID" value="NZ_FUYM01000010.1"/>
</dbReference>
<feature type="transmembrane region" description="Helical" evidence="7">
    <location>
        <begin position="310"/>
        <end position="328"/>
    </location>
</feature>
<keyword evidence="6 7" id="KW-0472">Membrane</keyword>
<dbReference type="PANTHER" id="PTHR42718:SF46">
    <property type="entry name" value="BLR6921 PROTEIN"/>
    <property type="match status" value="1"/>
</dbReference>
<evidence type="ECO:0000256" key="2">
    <source>
        <dbReference type="ARBA" id="ARBA00022448"/>
    </source>
</evidence>
<dbReference type="SUPFAM" id="SSF103473">
    <property type="entry name" value="MFS general substrate transporter"/>
    <property type="match status" value="1"/>
</dbReference>
<sequence length="474" mass="50149">MSGEAAGSKEAQLPARTGALLPMIIGAALFMQTLDSNVIAIALPTMARSLRSDPVTLNVAITAYLLAAAIFLPISTWIADRFGAKNVFRIAIAAFALSSLLCGIAQELWQLVGARMLQGASGAMMLPVGRLVLLRSVRKSELVQAMSYLTIPAVIGPIVGPPLGGFLVTHASWRWIFLINVPIAAVGILLATLVMPAVREEKVDRLDLRGFALSAVALSCLVYGFESLGQDMLPRPLVMAILLGGAGCGYLYLRHARRTPEPIIDLSLLRIQTFRASTIGGLFSRMVLGATPFLLALLLQLGFGMSAFEVGLLTFNTALGAIVVKATAPVIIRTLGFRNILVGNAVLLAAVSAAYALFEAATPHRILIGALFFGGFLRSLQFTTLNSIAYADVPAARMSHASSLSSMFQQLAQSLGVGFAAAIIDLQRDWHGRTMLGAAEIGLAFPIVALVSLAGLISFARLPRDAGAEVSGRR</sequence>
<dbReference type="OrthoDB" id="9812221at2"/>
<feature type="transmembrane region" description="Helical" evidence="7">
    <location>
        <begin position="173"/>
        <end position="194"/>
    </location>
</feature>
<evidence type="ECO:0000256" key="7">
    <source>
        <dbReference type="SAM" id="Phobius"/>
    </source>
</evidence>
<comment type="subcellular location">
    <subcellularLocation>
        <location evidence="1">Cell membrane</location>
        <topology evidence="1">Multi-pass membrane protein</topology>
    </subcellularLocation>
</comment>
<evidence type="ECO:0000256" key="3">
    <source>
        <dbReference type="ARBA" id="ARBA00022475"/>
    </source>
</evidence>
<dbReference type="InterPro" id="IPR011701">
    <property type="entry name" value="MFS"/>
</dbReference>
<feature type="domain" description="Major facilitator superfamily (MFS) profile" evidence="8">
    <location>
        <begin position="21"/>
        <end position="467"/>
    </location>
</feature>
<feature type="transmembrane region" description="Helical" evidence="7">
    <location>
        <begin position="145"/>
        <end position="167"/>
    </location>
</feature>
<feature type="transmembrane region" description="Helical" evidence="7">
    <location>
        <begin position="237"/>
        <end position="253"/>
    </location>
</feature>
<feature type="transmembrane region" description="Helical" evidence="7">
    <location>
        <begin position="274"/>
        <end position="298"/>
    </location>
</feature>
<feature type="transmembrane region" description="Helical" evidence="7">
    <location>
        <begin position="112"/>
        <end position="133"/>
    </location>
</feature>
<reference evidence="10" key="1">
    <citation type="submission" date="2017-02" db="EMBL/GenBank/DDBJ databases">
        <authorList>
            <person name="Varghese N."/>
            <person name="Submissions S."/>
        </authorList>
    </citation>
    <scope>NUCLEOTIDE SEQUENCE [LARGE SCALE GENOMIC DNA]</scope>
    <source>
        <strain evidence="10">UM2</strain>
    </source>
</reference>
<gene>
    <name evidence="9" type="ORF">SAMN06295920_110179</name>
</gene>
<evidence type="ECO:0000256" key="1">
    <source>
        <dbReference type="ARBA" id="ARBA00004651"/>
    </source>
</evidence>
<evidence type="ECO:0000256" key="4">
    <source>
        <dbReference type="ARBA" id="ARBA00022692"/>
    </source>
</evidence>
<protein>
    <submittedName>
        <fullName evidence="9">Drug resistance transporter, EmrB/QacA subfamily</fullName>
    </submittedName>
</protein>
<dbReference type="Gene3D" id="1.20.1720.10">
    <property type="entry name" value="Multidrug resistance protein D"/>
    <property type="match status" value="1"/>
</dbReference>
<dbReference type="GO" id="GO:0022857">
    <property type="term" value="F:transmembrane transporter activity"/>
    <property type="evidence" value="ECO:0007669"/>
    <property type="project" value="InterPro"/>
</dbReference>
<dbReference type="PROSITE" id="PS50850">
    <property type="entry name" value="MFS"/>
    <property type="match status" value="1"/>
</dbReference>
<dbReference type="InterPro" id="IPR036259">
    <property type="entry name" value="MFS_trans_sf"/>
</dbReference>
<keyword evidence="3" id="KW-1003">Cell membrane</keyword>
<evidence type="ECO:0000313" key="10">
    <source>
        <dbReference type="Proteomes" id="UP000189818"/>
    </source>
</evidence>
<feature type="transmembrane region" description="Helical" evidence="7">
    <location>
        <begin position="55"/>
        <end position="74"/>
    </location>
</feature>
<dbReference type="GO" id="GO:0005886">
    <property type="term" value="C:plasma membrane"/>
    <property type="evidence" value="ECO:0007669"/>
    <property type="project" value="UniProtKB-SubCell"/>
</dbReference>
<feature type="transmembrane region" description="Helical" evidence="7">
    <location>
        <begin position="340"/>
        <end position="358"/>
    </location>
</feature>
<evidence type="ECO:0000259" key="8">
    <source>
        <dbReference type="PROSITE" id="PS50850"/>
    </source>
</evidence>